<proteinExistence type="predicted"/>
<dbReference type="OrthoDB" id="8134765at2759"/>
<dbReference type="Proteomes" id="UP000801492">
    <property type="component" value="Unassembled WGS sequence"/>
</dbReference>
<gene>
    <name evidence="1" type="ORF">ILUMI_15048</name>
</gene>
<protein>
    <submittedName>
        <fullName evidence="1">Uncharacterized protein</fullName>
    </submittedName>
</protein>
<name>A0A8K0CPD5_IGNLU</name>
<comment type="caution">
    <text evidence="1">The sequence shown here is derived from an EMBL/GenBank/DDBJ whole genome shotgun (WGS) entry which is preliminary data.</text>
</comment>
<evidence type="ECO:0000313" key="1">
    <source>
        <dbReference type="EMBL" id="KAF2891125.1"/>
    </source>
</evidence>
<dbReference type="EMBL" id="VTPC01038121">
    <property type="protein sequence ID" value="KAF2891125.1"/>
    <property type="molecule type" value="Genomic_DNA"/>
</dbReference>
<dbReference type="AlphaFoldDB" id="A0A8K0CPD5"/>
<organism evidence="1 2">
    <name type="scientific">Ignelater luminosus</name>
    <name type="common">Cucubano</name>
    <name type="synonym">Pyrophorus luminosus</name>
    <dbReference type="NCBI Taxonomy" id="2038154"/>
    <lineage>
        <taxon>Eukaryota</taxon>
        <taxon>Metazoa</taxon>
        <taxon>Ecdysozoa</taxon>
        <taxon>Arthropoda</taxon>
        <taxon>Hexapoda</taxon>
        <taxon>Insecta</taxon>
        <taxon>Pterygota</taxon>
        <taxon>Neoptera</taxon>
        <taxon>Endopterygota</taxon>
        <taxon>Coleoptera</taxon>
        <taxon>Polyphaga</taxon>
        <taxon>Elateriformia</taxon>
        <taxon>Elateroidea</taxon>
        <taxon>Elateridae</taxon>
        <taxon>Agrypninae</taxon>
        <taxon>Pyrophorini</taxon>
        <taxon>Ignelater</taxon>
    </lineage>
</organism>
<accession>A0A8K0CPD5</accession>
<evidence type="ECO:0000313" key="2">
    <source>
        <dbReference type="Proteomes" id="UP000801492"/>
    </source>
</evidence>
<sequence>MTNEKIKRMTKVFEKDPKTSVKEVATKLSVAPSTLQYWTLKEGIIGRKKKTDPKYTEDEEVRVQKRAGKLYKKKLVIDDETYVPVDPSQVPRNSFVNYKDISHIKDKNIFKQKTKFYKKFLVSQVIDEEGRISKPFITSGTIN</sequence>
<keyword evidence="2" id="KW-1185">Reference proteome</keyword>
<reference evidence="1" key="1">
    <citation type="submission" date="2019-08" db="EMBL/GenBank/DDBJ databases">
        <title>The genome of the North American firefly Photinus pyralis.</title>
        <authorList>
            <consortium name="Photinus pyralis genome working group"/>
            <person name="Fallon T.R."/>
            <person name="Sander Lower S.E."/>
            <person name="Weng J.-K."/>
        </authorList>
    </citation>
    <scope>NUCLEOTIDE SEQUENCE</scope>
    <source>
        <strain evidence="1">TRF0915ILg1</strain>
        <tissue evidence="1">Whole body</tissue>
    </source>
</reference>